<evidence type="ECO:0000313" key="3">
    <source>
        <dbReference type="Proteomes" id="UP001642900"/>
    </source>
</evidence>
<sequence>MVANLWRHHSDAGDDLEAQIARLSREVASLKKTLSKRGAAAYEDTSERAADLYEDVLSRISDAMPDIKRQSRAVQKAAHDNPVATAVVGVAVLGLLLGLLARR</sequence>
<evidence type="ECO:0000313" key="2">
    <source>
        <dbReference type="EMBL" id="NGO50542.1"/>
    </source>
</evidence>
<dbReference type="RefSeq" id="WP_165024157.1">
    <property type="nucleotide sequence ID" value="NZ_JAAKZF010000003.1"/>
</dbReference>
<evidence type="ECO:0008006" key="4">
    <source>
        <dbReference type="Google" id="ProtNLM"/>
    </source>
</evidence>
<keyword evidence="1" id="KW-0812">Transmembrane</keyword>
<reference evidence="2 3" key="1">
    <citation type="submission" date="2020-02" db="EMBL/GenBank/DDBJ databases">
        <title>Genome sequence of strain CCNWXJ40-4.</title>
        <authorList>
            <person name="Gao J."/>
            <person name="Sun J."/>
        </authorList>
    </citation>
    <scope>NUCLEOTIDE SEQUENCE [LARGE SCALE GENOMIC DNA]</scope>
    <source>
        <strain evidence="2 3">CCNWXJ 40-4</strain>
    </source>
</reference>
<protein>
    <recommendedName>
        <fullName evidence="4">DUF883 family protein</fullName>
    </recommendedName>
</protein>
<evidence type="ECO:0000256" key="1">
    <source>
        <dbReference type="SAM" id="Phobius"/>
    </source>
</evidence>
<organism evidence="2 3">
    <name type="scientific">Allomesorhizobium camelthorni</name>
    <dbReference type="NCBI Taxonomy" id="475069"/>
    <lineage>
        <taxon>Bacteria</taxon>
        <taxon>Pseudomonadati</taxon>
        <taxon>Pseudomonadota</taxon>
        <taxon>Alphaproteobacteria</taxon>
        <taxon>Hyphomicrobiales</taxon>
        <taxon>Phyllobacteriaceae</taxon>
        <taxon>Allomesorhizobium</taxon>
    </lineage>
</organism>
<feature type="transmembrane region" description="Helical" evidence="1">
    <location>
        <begin position="83"/>
        <end position="101"/>
    </location>
</feature>
<proteinExistence type="predicted"/>
<dbReference type="EMBL" id="JAAKZF010000003">
    <property type="protein sequence ID" value="NGO50542.1"/>
    <property type="molecule type" value="Genomic_DNA"/>
</dbReference>
<keyword evidence="3" id="KW-1185">Reference proteome</keyword>
<accession>A0A6G4W717</accession>
<keyword evidence="1" id="KW-1133">Transmembrane helix</keyword>
<name>A0A6G4W717_9HYPH</name>
<dbReference type="Proteomes" id="UP001642900">
    <property type="component" value="Unassembled WGS sequence"/>
</dbReference>
<gene>
    <name evidence="2" type="ORF">G6N73_04990</name>
</gene>
<dbReference type="AlphaFoldDB" id="A0A6G4W717"/>
<comment type="caution">
    <text evidence="2">The sequence shown here is derived from an EMBL/GenBank/DDBJ whole genome shotgun (WGS) entry which is preliminary data.</text>
</comment>
<keyword evidence="1" id="KW-0472">Membrane</keyword>